<organism evidence="2 3">
    <name type="scientific">Etheostoma spectabile</name>
    <name type="common">orangethroat darter</name>
    <dbReference type="NCBI Taxonomy" id="54343"/>
    <lineage>
        <taxon>Eukaryota</taxon>
        <taxon>Metazoa</taxon>
        <taxon>Chordata</taxon>
        <taxon>Craniata</taxon>
        <taxon>Vertebrata</taxon>
        <taxon>Euteleostomi</taxon>
        <taxon>Actinopterygii</taxon>
        <taxon>Neopterygii</taxon>
        <taxon>Teleostei</taxon>
        <taxon>Neoteleostei</taxon>
        <taxon>Acanthomorphata</taxon>
        <taxon>Eupercaria</taxon>
        <taxon>Perciformes</taxon>
        <taxon>Percoidei</taxon>
        <taxon>Percidae</taxon>
        <taxon>Etheostomatinae</taxon>
        <taxon>Etheostoma</taxon>
    </lineage>
</organism>
<dbReference type="EMBL" id="VOFY01000012">
    <property type="protein sequence ID" value="KAA8587853.1"/>
    <property type="molecule type" value="Genomic_DNA"/>
</dbReference>
<feature type="region of interest" description="Disordered" evidence="1">
    <location>
        <begin position="51"/>
        <end position="151"/>
    </location>
</feature>
<dbReference type="Proteomes" id="UP000327493">
    <property type="component" value="Chromosome 12"/>
</dbReference>
<feature type="compositionally biased region" description="Polar residues" evidence="1">
    <location>
        <begin position="275"/>
        <end position="286"/>
    </location>
</feature>
<evidence type="ECO:0000313" key="3">
    <source>
        <dbReference type="Proteomes" id="UP000327493"/>
    </source>
</evidence>
<sequence>MACGWDRCGHRWDRDGTVGNNGYTDGLGLETKLDGVDVGIGRKTGMGIVTETGTVTGTDTNTGTETHTGTETSTRTDKGTGTSTGTGTRTGTETGTGTDTVTGTNTETGTDKSPGKLGLRGPKTRGAGIPEDLGPGEPRGGPRGPGPEEALGVDLRVGWSGQPVWVGEAGRPIWESGRPVRVKWSVTSKGPSQGALLQGQAEVEQPEEDQQVVELQPEEVAIDMQVSVQADFYNGNFRASSVSQLGQYHGADDSDDGSPEQSASCEPQQQDEEQTNSQGDQQTSGTHAEIQHHVNKPQPVTFVPPTSTCFIIFTVTDTVQSAPGLTVVASRGCCSSGGVALHGGGAARAVPAGRHGACWRWTKKERNKEATRSPLLPPFSHIDHLQAPTRSRSLCRDVTPTRFIMNDATGLNRKTAFPPVSFQTQPNLQ</sequence>
<evidence type="ECO:0000256" key="1">
    <source>
        <dbReference type="SAM" id="MobiDB-lite"/>
    </source>
</evidence>
<name>A0A5J5D416_9PERO</name>
<proteinExistence type="predicted"/>
<feature type="non-terminal residue" evidence="2">
    <location>
        <position position="429"/>
    </location>
</feature>
<protein>
    <submittedName>
        <fullName evidence="2">Uncharacterized protein</fullName>
    </submittedName>
</protein>
<feature type="compositionally biased region" description="Polar residues" evidence="1">
    <location>
        <begin position="259"/>
        <end position="268"/>
    </location>
</feature>
<accession>A0A5J5D416</accession>
<gene>
    <name evidence="2" type="ORF">FQN60_016715</name>
</gene>
<evidence type="ECO:0000313" key="2">
    <source>
        <dbReference type="EMBL" id="KAA8587853.1"/>
    </source>
</evidence>
<feature type="region of interest" description="Disordered" evidence="1">
    <location>
        <begin position="247"/>
        <end position="290"/>
    </location>
</feature>
<comment type="caution">
    <text evidence="2">The sequence shown here is derived from an EMBL/GenBank/DDBJ whole genome shotgun (WGS) entry which is preliminary data.</text>
</comment>
<feature type="region of interest" description="Disordered" evidence="1">
    <location>
        <begin position="187"/>
        <end position="210"/>
    </location>
</feature>
<reference evidence="2 3" key="1">
    <citation type="submission" date="2019-08" db="EMBL/GenBank/DDBJ databases">
        <title>A chromosome-level genome assembly, high-density linkage maps, and genome scans reveal the genomic architecture of hybrid incompatibilities underlying speciation via character displacement in darters (Percidae: Etheostominae).</title>
        <authorList>
            <person name="Moran R.L."/>
            <person name="Catchen J.M."/>
            <person name="Fuller R.C."/>
        </authorList>
    </citation>
    <scope>NUCLEOTIDE SEQUENCE [LARGE SCALE GENOMIC DNA]</scope>
    <source>
        <strain evidence="2">EspeVRDwgs_2016</strain>
        <tissue evidence="2">Muscle</tissue>
    </source>
</reference>
<dbReference type="AlphaFoldDB" id="A0A5J5D416"/>
<feature type="compositionally biased region" description="Low complexity" evidence="1">
    <location>
        <begin position="51"/>
        <end position="108"/>
    </location>
</feature>
<keyword evidence="3" id="KW-1185">Reference proteome</keyword>